<comment type="similarity">
    <text evidence="1">Belongs to the EamA transporter family.</text>
</comment>
<feature type="compositionally biased region" description="Low complexity" evidence="2">
    <location>
        <begin position="12"/>
        <end position="23"/>
    </location>
</feature>
<evidence type="ECO:0000313" key="5">
    <source>
        <dbReference type="EMBL" id="GMA32688.1"/>
    </source>
</evidence>
<dbReference type="RefSeq" id="WP_284251371.1">
    <property type="nucleotide sequence ID" value="NZ_BSUM01000001.1"/>
</dbReference>
<evidence type="ECO:0000256" key="1">
    <source>
        <dbReference type="ARBA" id="ARBA00007362"/>
    </source>
</evidence>
<feature type="domain" description="EamA" evidence="4">
    <location>
        <begin position="183"/>
        <end position="313"/>
    </location>
</feature>
<keyword evidence="6" id="KW-1185">Reference proteome</keyword>
<feature type="transmembrane region" description="Helical" evidence="3">
    <location>
        <begin position="122"/>
        <end position="142"/>
    </location>
</feature>
<dbReference type="GO" id="GO:0016020">
    <property type="term" value="C:membrane"/>
    <property type="evidence" value="ECO:0007669"/>
    <property type="project" value="InterPro"/>
</dbReference>
<dbReference type="Pfam" id="PF00892">
    <property type="entry name" value="EamA"/>
    <property type="match status" value="1"/>
</dbReference>
<feature type="transmembrane region" description="Helical" evidence="3">
    <location>
        <begin position="272"/>
        <end position="292"/>
    </location>
</feature>
<dbReference type="InterPro" id="IPR000620">
    <property type="entry name" value="EamA_dom"/>
</dbReference>
<feature type="region of interest" description="Disordered" evidence="2">
    <location>
        <begin position="1"/>
        <end position="30"/>
    </location>
</feature>
<feature type="transmembrane region" description="Helical" evidence="3">
    <location>
        <begin position="98"/>
        <end position="116"/>
    </location>
</feature>
<name>A0AA37XGE6_9MICO</name>
<keyword evidence="3" id="KW-0812">Transmembrane</keyword>
<accession>A0AA37XGE6</accession>
<evidence type="ECO:0000256" key="2">
    <source>
        <dbReference type="SAM" id="MobiDB-lite"/>
    </source>
</evidence>
<sequence length="334" mass="32645">MTPSDPAPGVPPTGAAASTGGPARAVDPARPTRLASPGAGAAMVLASCVSLQFGAAFAAQLFPALGPGGVTFLRLAIAAVVLLAVLRPAVRSWTRAQWTAVLLLGVAMAGMNAAFYASIARIPLGIAVTIEFLGPLVLAAALTRRARDAVWVLVAAGGVLALGLGDGHGSGSGGDGGAGLDLAGVGLALVAGAFWAGYILANTRVSTRIPGTGGLAVAIGIGAIAVAPFGGGAVAVVEQPHLLLLAAGTALLASVIPYSLELAALRRLPPRAFSVLLSLEPAVACLAGFLLLAQALTWLQALAVAVVVAASVGSTLSARGKRAPGSPPAQAATP</sequence>
<dbReference type="SUPFAM" id="SSF103481">
    <property type="entry name" value="Multidrug resistance efflux transporter EmrE"/>
    <property type="match status" value="2"/>
</dbReference>
<protein>
    <submittedName>
        <fullName evidence="5">DMT transporter permease</fullName>
    </submittedName>
</protein>
<feature type="transmembrane region" description="Helical" evidence="3">
    <location>
        <begin position="213"/>
        <end position="236"/>
    </location>
</feature>
<dbReference type="Proteomes" id="UP001157161">
    <property type="component" value="Unassembled WGS sequence"/>
</dbReference>
<feature type="transmembrane region" description="Helical" evidence="3">
    <location>
        <begin position="149"/>
        <end position="165"/>
    </location>
</feature>
<gene>
    <name evidence="5" type="ORF">GCM10025875_26800</name>
</gene>
<feature type="transmembrane region" description="Helical" evidence="3">
    <location>
        <begin position="177"/>
        <end position="201"/>
    </location>
</feature>
<reference evidence="5" key="2">
    <citation type="submission" date="2023-02" db="EMBL/GenBank/DDBJ databases">
        <authorList>
            <person name="Sun Q."/>
            <person name="Mori K."/>
        </authorList>
    </citation>
    <scope>NUCLEOTIDE SEQUENCE</scope>
    <source>
        <strain evidence="5">NBRC 112290</strain>
    </source>
</reference>
<dbReference type="EMBL" id="BSUM01000001">
    <property type="protein sequence ID" value="GMA32688.1"/>
    <property type="molecule type" value="Genomic_DNA"/>
</dbReference>
<dbReference type="AlphaFoldDB" id="A0AA37XGE6"/>
<comment type="caution">
    <text evidence="5">The sequence shown here is derived from an EMBL/GenBank/DDBJ whole genome shotgun (WGS) entry which is preliminary data.</text>
</comment>
<dbReference type="InterPro" id="IPR037185">
    <property type="entry name" value="EmrE-like"/>
</dbReference>
<keyword evidence="3" id="KW-1133">Transmembrane helix</keyword>
<keyword evidence="3" id="KW-0472">Membrane</keyword>
<proteinExistence type="inferred from homology"/>
<feature type="transmembrane region" description="Helical" evidence="3">
    <location>
        <begin position="242"/>
        <end position="260"/>
    </location>
</feature>
<organism evidence="5 6">
    <name type="scientific">Litorihabitans aurantiacus</name>
    <dbReference type="NCBI Taxonomy" id="1930061"/>
    <lineage>
        <taxon>Bacteria</taxon>
        <taxon>Bacillati</taxon>
        <taxon>Actinomycetota</taxon>
        <taxon>Actinomycetes</taxon>
        <taxon>Micrococcales</taxon>
        <taxon>Beutenbergiaceae</taxon>
        <taxon>Litorihabitans</taxon>
    </lineage>
</organism>
<feature type="transmembrane region" description="Helical" evidence="3">
    <location>
        <begin position="68"/>
        <end position="86"/>
    </location>
</feature>
<evidence type="ECO:0000256" key="3">
    <source>
        <dbReference type="SAM" id="Phobius"/>
    </source>
</evidence>
<feature type="compositionally biased region" description="Pro residues" evidence="2">
    <location>
        <begin position="1"/>
        <end position="11"/>
    </location>
</feature>
<evidence type="ECO:0000313" key="6">
    <source>
        <dbReference type="Proteomes" id="UP001157161"/>
    </source>
</evidence>
<reference evidence="5" key="1">
    <citation type="journal article" date="2014" name="Int. J. Syst. Evol. Microbiol.">
        <title>Complete genome sequence of Corynebacterium casei LMG S-19264T (=DSM 44701T), isolated from a smear-ripened cheese.</title>
        <authorList>
            <consortium name="US DOE Joint Genome Institute (JGI-PGF)"/>
            <person name="Walter F."/>
            <person name="Albersmeier A."/>
            <person name="Kalinowski J."/>
            <person name="Ruckert C."/>
        </authorList>
    </citation>
    <scope>NUCLEOTIDE SEQUENCE</scope>
    <source>
        <strain evidence="5">NBRC 112290</strain>
    </source>
</reference>
<feature type="transmembrane region" description="Helical" evidence="3">
    <location>
        <begin position="298"/>
        <end position="318"/>
    </location>
</feature>
<evidence type="ECO:0000259" key="4">
    <source>
        <dbReference type="Pfam" id="PF00892"/>
    </source>
</evidence>